<reference evidence="1 2" key="1">
    <citation type="journal article" date="2016" name="PLoS Pathog.">
        <title>Biosynthesis of antibiotic leucinostatins in bio-control fungus Purpureocillium lilacinum and their inhibition on phytophthora revealed by genome mining.</title>
        <authorList>
            <person name="Wang G."/>
            <person name="Liu Z."/>
            <person name="Lin R."/>
            <person name="Li E."/>
            <person name="Mao Z."/>
            <person name="Ling J."/>
            <person name="Yang Y."/>
            <person name="Yin W.B."/>
            <person name="Xie B."/>
        </authorList>
    </citation>
    <scope>NUCLEOTIDE SEQUENCE [LARGE SCALE GENOMIC DNA]</scope>
    <source>
        <strain evidence="1">170</strain>
    </source>
</reference>
<accession>A0A219ASR9</accession>
<name>A0A219ASR9_METCM</name>
<dbReference type="KEGG" id="pchm:VFPPC_17602"/>
<evidence type="ECO:0000313" key="2">
    <source>
        <dbReference type="Proteomes" id="UP000078397"/>
    </source>
</evidence>
<dbReference type="AlphaFoldDB" id="A0A219ASR9"/>
<evidence type="ECO:0000313" key="1">
    <source>
        <dbReference type="EMBL" id="OWT43235.1"/>
    </source>
</evidence>
<dbReference type="Proteomes" id="UP000078397">
    <property type="component" value="Unassembled WGS sequence"/>
</dbReference>
<sequence>MMQHITEATGSCRAPTTPLDHAGKCLVSYHTNSAQAGHHTRGFHRCCLVAQKESLIKLPALTDCTKASQNSAHSSISYAPRQWRHRIEIPAANCVSLTTPTVWELKKQSLSKSRGLCRVLSVSSIHDAVIGSR</sequence>
<proteinExistence type="predicted"/>
<comment type="caution">
    <text evidence="1">The sequence shown here is derived from an EMBL/GenBank/DDBJ whole genome shotgun (WGS) entry which is preliminary data.</text>
</comment>
<gene>
    <name evidence="1" type="ORF">VFPPC_17602</name>
</gene>
<dbReference type="RefSeq" id="XP_022285676.1">
    <property type="nucleotide sequence ID" value="XM_022429297.1"/>
</dbReference>
<organism evidence="1 2">
    <name type="scientific">Pochonia chlamydosporia 170</name>
    <dbReference type="NCBI Taxonomy" id="1380566"/>
    <lineage>
        <taxon>Eukaryota</taxon>
        <taxon>Fungi</taxon>
        <taxon>Dikarya</taxon>
        <taxon>Ascomycota</taxon>
        <taxon>Pezizomycotina</taxon>
        <taxon>Sordariomycetes</taxon>
        <taxon>Hypocreomycetidae</taxon>
        <taxon>Hypocreales</taxon>
        <taxon>Clavicipitaceae</taxon>
        <taxon>Pochonia</taxon>
    </lineage>
</organism>
<dbReference type="GeneID" id="33936543"/>
<protein>
    <submittedName>
        <fullName evidence="1">Uncharacterized protein</fullName>
    </submittedName>
</protein>
<dbReference type="EMBL" id="LSBJ02000002">
    <property type="protein sequence ID" value="OWT43235.1"/>
    <property type="molecule type" value="Genomic_DNA"/>
</dbReference>
<keyword evidence="2" id="KW-1185">Reference proteome</keyword>